<dbReference type="InterPro" id="IPR045474">
    <property type="entry name" value="GEVED"/>
</dbReference>
<feature type="chain" id="PRO_5046041989" evidence="2">
    <location>
        <begin position="27"/>
        <end position="1054"/>
    </location>
</feature>
<evidence type="ECO:0000313" key="7">
    <source>
        <dbReference type="Proteomes" id="UP001464555"/>
    </source>
</evidence>
<evidence type="ECO:0000259" key="4">
    <source>
        <dbReference type="Pfam" id="PF19081"/>
    </source>
</evidence>
<dbReference type="InterPro" id="IPR026444">
    <property type="entry name" value="Secre_tail"/>
</dbReference>
<dbReference type="InterPro" id="IPR044023">
    <property type="entry name" value="Ig_7"/>
</dbReference>
<evidence type="ECO:0000259" key="3">
    <source>
        <dbReference type="Pfam" id="PF18962"/>
    </source>
</evidence>
<dbReference type="NCBIfam" id="TIGR04183">
    <property type="entry name" value="Por_Secre_tail"/>
    <property type="match status" value="1"/>
</dbReference>
<evidence type="ECO:0000256" key="1">
    <source>
        <dbReference type="ARBA" id="ARBA00022729"/>
    </source>
</evidence>
<dbReference type="Pfam" id="PF19081">
    <property type="entry name" value="Ig_7"/>
    <property type="match status" value="2"/>
</dbReference>
<dbReference type="EMBL" id="JBBYHR010000002">
    <property type="protein sequence ID" value="MEL1243248.1"/>
    <property type="molecule type" value="Genomic_DNA"/>
</dbReference>
<reference evidence="6 7" key="1">
    <citation type="submission" date="2024-04" db="EMBL/GenBank/DDBJ databases">
        <title>Flavobacterium sp. DGU11 16S ribosomal RNA gene Genome sequencing and assembly.</title>
        <authorList>
            <person name="Park S."/>
        </authorList>
    </citation>
    <scope>NUCLEOTIDE SEQUENCE [LARGE SCALE GENOMIC DNA]</scope>
    <source>
        <strain evidence="6 7">DGU11</strain>
    </source>
</reference>
<feature type="domain" description="Ig-like" evidence="4">
    <location>
        <begin position="587"/>
        <end position="658"/>
    </location>
</feature>
<evidence type="ECO:0000313" key="6">
    <source>
        <dbReference type="EMBL" id="MEL1243248.1"/>
    </source>
</evidence>
<feature type="domain" description="Ig-like" evidence="4">
    <location>
        <begin position="663"/>
        <end position="734"/>
    </location>
</feature>
<keyword evidence="1 2" id="KW-0732">Signal</keyword>
<evidence type="ECO:0000256" key="2">
    <source>
        <dbReference type="SAM" id="SignalP"/>
    </source>
</evidence>
<sequence length="1054" mass="109548">MKTRLQLLFYALLICSTVIFSNDAVAQIAYNAAFNNGMSNWDSDEFYHTTDEPCMGNGALRVNLYDSTPSAELLSPSIGTSNGGVVTFNYRYKLLNYDNFPDDATQNAGNWGTLRVYYALSAAGPWNVLQTMDPANHVESLNCVTKTVTFVPPAGSNVYLRVLAEIGDMDNDFYVYFDQVQVTQATPTACAGTPAASQAVASATITCATQNVVLSLAPGYSNTGLNYQWQSSTNGTDYTNVPTGGTAATYTATQSASTWYRAQITCGAGGDTTTSAPVQVASTGGPCYCDIDFLEGIEPITRVSFAGINNVTSAEPDGTPALEDFTSLTPGVITQGQTYPITLQGNTVDEFLDGYQDYFKVHIDFNHNGTFEAAEGFELGYIEFSDGEDDVQLTGTIAIPADAVTGLARMRVVKQWYDDFGGTQYTDPCGSDNSGYGQAEDYLLNIQAASTETLDYVNLQWPATMTFAAGGSDTAYAQAWKGGLTEAPGAGAGIMAWIGISPAGSNTNPNTWTNWVPATFNVQAGNNDEYMAAIGAGLAPGTYYYASRFTLNGGPYTYGGFTPTGGGTWDGTTNVSGVLTVTCSTTAPVAAATQTFCSGATVANLQATGAVISWYNVATGGTALAPTTVLTGGATYYASITPAGGCESTTRTAVTVVITSTPAPDADATQTFCSGATVADLQATGSVILWYSAATGGTALASTTVLASGNYYASVTPAEGCESTARTMVEVTITTVQVPTVTVVQPACGDPTGTITVNSPVGAGFTYDANGTGFQASATFTNLVPGTYTITAKNASGCTASVPVIINGAPAIPDAPVVTIVQPTCSVATGSITITSPLGANLTYAIDGGTFQASPVFNDVMPGNHSISVKNAEGCIGLTSDIVVNAVPAAPDAPTGDATQEIAVDAAQDATIEDITVTADGTVKWYASQENAEAGENALEEGTVITNGTYYATQTVDDCQSAPFAVTVAITLGIGEFDAASFRYHPNPVKDILTLSYDKNISGIEVYNIVGQKVIVKLVNQNEARLDMSQLAAGTYLVKVVSDAASKTIKILKQ</sequence>
<feature type="signal peptide" evidence="2">
    <location>
        <begin position="1"/>
        <end position="26"/>
    </location>
</feature>
<dbReference type="Proteomes" id="UP001464555">
    <property type="component" value="Unassembled WGS sequence"/>
</dbReference>
<dbReference type="RefSeq" id="WP_341695573.1">
    <property type="nucleotide sequence ID" value="NZ_JBBYHR010000002.1"/>
</dbReference>
<feature type="domain" description="GEVED" evidence="5">
    <location>
        <begin position="358"/>
        <end position="445"/>
    </location>
</feature>
<protein>
    <submittedName>
        <fullName evidence="6">GEVED domain-containing protein</fullName>
    </submittedName>
</protein>
<comment type="caution">
    <text evidence="6">The sequence shown here is derived from an EMBL/GenBank/DDBJ whole genome shotgun (WGS) entry which is preliminary data.</text>
</comment>
<organism evidence="6 7">
    <name type="scientific">Flavobacterium arundinis</name>
    <dbReference type="NCBI Taxonomy" id="3139143"/>
    <lineage>
        <taxon>Bacteria</taxon>
        <taxon>Pseudomonadati</taxon>
        <taxon>Bacteroidota</taxon>
        <taxon>Flavobacteriia</taxon>
        <taxon>Flavobacteriales</taxon>
        <taxon>Flavobacteriaceae</taxon>
        <taxon>Flavobacterium</taxon>
    </lineage>
</organism>
<gene>
    <name evidence="6" type="ORF">AAEO56_03145</name>
</gene>
<accession>A0ABU9HU59</accession>
<feature type="domain" description="Secretion system C-terminal sorting" evidence="3">
    <location>
        <begin position="986"/>
        <end position="1050"/>
    </location>
</feature>
<evidence type="ECO:0000259" key="5">
    <source>
        <dbReference type="Pfam" id="PF20009"/>
    </source>
</evidence>
<name>A0ABU9HU59_9FLAO</name>
<dbReference type="Pfam" id="PF20009">
    <property type="entry name" value="GEVED"/>
    <property type="match status" value="1"/>
</dbReference>
<proteinExistence type="predicted"/>
<keyword evidence="7" id="KW-1185">Reference proteome</keyword>
<dbReference type="Pfam" id="PF18962">
    <property type="entry name" value="Por_Secre_tail"/>
    <property type="match status" value="1"/>
</dbReference>